<evidence type="ECO:0000256" key="1">
    <source>
        <dbReference type="SAM" id="Phobius"/>
    </source>
</evidence>
<dbReference type="AlphaFoldDB" id="A0A1H1GD97"/>
<keyword evidence="1" id="KW-0472">Membrane</keyword>
<dbReference type="RefSeq" id="WP_090381894.1">
    <property type="nucleotide sequence ID" value="NZ_FNLC01000002.1"/>
</dbReference>
<gene>
    <name evidence="3" type="ORF">SAMN04489842_2378</name>
</gene>
<dbReference type="InterPro" id="IPR005530">
    <property type="entry name" value="SPW"/>
</dbReference>
<name>A0A1H1GD97_NATTX</name>
<dbReference type="EMBL" id="FNLC01000002">
    <property type="protein sequence ID" value="SDR11151.1"/>
    <property type="molecule type" value="Genomic_DNA"/>
</dbReference>
<sequence length="134" mass="13513">MTTSDRGSVRTASSSAQRTIGLSAGIGAWLLVSGVFFTGTGWIVIHNVLVGGAIAVTASYAAAFPNGSPIPVPSVAARVVAVLLGLWTIASAFVFDPVGILFWNNLLVGAAVTVLGAASVYTSQQTADVSSTTT</sequence>
<feature type="domain" description="SPW repeat-containing integral membrane" evidence="2">
    <location>
        <begin position="22"/>
        <end position="117"/>
    </location>
</feature>
<feature type="transmembrane region" description="Helical" evidence="1">
    <location>
        <begin position="43"/>
        <end position="63"/>
    </location>
</feature>
<evidence type="ECO:0000313" key="4">
    <source>
        <dbReference type="Proteomes" id="UP000198848"/>
    </source>
</evidence>
<dbReference type="OrthoDB" id="204305at2157"/>
<organism evidence="3 4">
    <name type="scientific">Natronobacterium texcoconense</name>
    <dbReference type="NCBI Taxonomy" id="1095778"/>
    <lineage>
        <taxon>Archaea</taxon>
        <taxon>Methanobacteriati</taxon>
        <taxon>Methanobacteriota</taxon>
        <taxon>Stenosarchaea group</taxon>
        <taxon>Halobacteria</taxon>
        <taxon>Halobacteriales</taxon>
        <taxon>Natrialbaceae</taxon>
        <taxon>Natronobacterium</taxon>
    </lineage>
</organism>
<feature type="transmembrane region" description="Helical" evidence="1">
    <location>
        <begin position="101"/>
        <end position="121"/>
    </location>
</feature>
<reference evidence="4" key="1">
    <citation type="submission" date="2016-10" db="EMBL/GenBank/DDBJ databases">
        <authorList>
            <person name="Varghese N."/>
            <person name="Submissions S."/>
        </authorList>
    </citation>
    <scope>NUCLEOTIDE SEQUENCE [LARGE SCALE GENOMIC DNA]</scope>
    <source>
        <strain evidence="4">DSM 24767</strain>
    </source>
</reference>
<evidence type="ECO:0000259" key="2">
    <source>
        <dbReference type="Pfam" id="PF03779"/>
    </source>
</evidence>
<dbReference type="STRING" id="1095778.SAMN04489842_2378"/>
<keyword evidence="4" id="KW-1185">Reference proteome</keyword>
<keyword evidence="1" id="KW-1133">Transmembrane helix</keyword>
<accession>A0A1H1GD97</accession>
<evidence type="ECO:0000313" key="3">
    <source>
        <dbReference type="EMBL" id="SDR11151.1"/>
    </source>
</evidence>
<dbReference type="Proteomes" id="UP000198848">
    <property type="component" value="Unassembled WGS sequence"/>
</dbReference>
<protein>
    <submittedName>
        <fullName evidence="3">SPW repeat-containing protein</fullName>
    </submittedName>
</protein>
<feature type="transmembrane region" description="Helical" evidence="1">
    <location>
        <begin position="20"/>
        <end position="37"/>
    </location>
</feature>
<dbReference type="Pfam" id="PF03779">
    <property type="entry name" value="SPW"/>
    <property type="match status" value="1"/>
</dbReference>
<keyword evidence="1" id="KW-0812">Transmembrane</keyword>
<feature type="transmembrane region" description="Helical" evidence="1">
    <location>
        <begin position="75"/>
        <end position="95"/>
    </location>
</feature>
<proteinExistence type="predicted"/>